<dbReference type="CDD" id="cd08050">
    <property type="entry name" value="TAF6C"/>
    <property type="match status" value="1"/>
</dbReference>
<evidence type="ECO:0000256" key="2">
    <source>
        <dbReference type="ARBA" id="ARBA00007688"/>
    </source>
</evidence>
<proteinExistence type="inferred from homology"/>
<feature type="domain" description="TATA box binding protein associated factor (TAF) histone-like fold" evidence="6">
    <location>
        <begin position="2"/>
        <end position="65"/>
    </location>
</feature>
<dbReference type="GO" id="GO:0046695">
    <property type="term" value="C:SLIK (SAGA-like) complex"/>
    <property type="evidence" value="ECO:0007669"/>
    <property type="project" value="InterPro"/>
</dbReference>
<dbReference type="EMBL" id="ML014308">
    <property type="protein sequence ID" value="RKO99214.1"/>
    <property type="molecule type" value="Genomic_DNA"/>
</dbReference>
<dbReference type="GO" id="GO:0016251">
    <property type="term" value="F:RNA polymerase II general transcription initiation factor activity"/>
    <property type="evidence" value="ECO:0007669"/>
    <property type="project" value="InterPro"/>
</dbReference>
<keyword evidence="3" id="KW-0805">Transcription regulation</keyword>
<evidence type="ECO:0000256" key="3">
    <source>
        <dbReference type="ARBA" id="ARBA00023015"/>
    </source>
</evidence>
<dbReference type="FunFam" id="1.25.40.770:FF:000001">
    <property type="entry name" value="Transcription initiation factor TFIID subunit 6"/>
    <property type="match status" value="1"/>
</dbReference>
<dbReference type="GO" id="GO:0003713">
    <property type="term" value="F:transcription coactivator activity"/>
    <property type="evidence" value="ECO:0007669"/>
    <property type="project" value="TreeGrafter"/>
</dbReference>
<dbReference type="SMART" id="SM00803">
    <property type="entry name" value="TAF"/>
    <property type="match status" value="1"/>
</dbReference>
<dbReference type="GO" id="GO:0051123">
    <property type="term" value="P:RNA polymerase II preinitiation complex assembly"/>
    <property type="evidence" value="ECO:0007669"/>
    <property type="project" value="TreeGrafter"/>
</dbReference>
<dbReference type="GO" id="GO:0046982">
    <property type="term" value="F:protein heterodimerization activity"/>
    <property type="evidence" value="ECO:0007669"/>
    <property type="project" value="InterPro"/>
</dbReference>
<dbReference type="STRING" id="1555241.A0A4P9X066"/>
<evidence type="ECO:0000256" key="4">
    <source>
        <dbReference type="ARBA" id="ARBA00023163"/>
    </source>
</evidence>
<evidence type="ECO:0000256" key="5">
    <source>
        <dbReference type="ARBA" id="ARBA00023242"/>
    </source>
</evidence>
<keyword evidence="8" id="KW-1185">Reference proteome</keyword>
<comment type="subcellular location">
    <subcellularLocation>
        <location evidence="1">Nucleus</location>
    </subcellularLocation>
</comment>
<dbReference type="Pfam" id="PF02969">
    <property type="entry name" value="TAF"/>
    <property type="match status" value="1"/>
</dbReference>
<comment type="similarity">
    <text evidence="2">Belongs to the TAF6 family.</text>
</comment>
<dbReference type="Gene3D" id="1.25.40.770">
    <property type="entry name" value="TAF6, C-terminal HEAT repeat domain"/>
    <property type="match status" value="1"/>
</dbReference>
<dbReference type="GO" id="GO:0000124">
    <property type="term" value="C:SAGA complex"/>
    <property type="evidence" value="ECO:0007669"/>
    <property type="project" value="InterPro"/>
</dbReference>
<dbReference type="InterPro" id="IPR046344">
    <property type="entry name" value="TAF6_C_sf"/>
</dbReference>
<gene>
    <name evidence="7" type="ORF">CXG81DRAFT_3507</name>
</gene>
<dbReference type="OrthoDB" id="361039at2759"/>
<dbReference type="Gene3D" id="1.10.20.10">
    <property type="entry name" value="Histone, subunit A"/>
    <property type="match status" value="1"/>
</dbReference>
<dbReference type="InterPro" id="IPR009072">
    <property type="entry name" value="Histone-fold"/>
</dbReference>
<dbReference type="Pfam" id="PF07571">
    <property type="entry name" value="TAF6_C"/>
    <property type="match status" value="1"/>
</dbReference>
<dbReference type="Proteomes" id="UP000274922">
    <property type="component" value="Unassembled WGS sequence"/>
</dbReference>
<sequence length="374" mass="40096">MSVLRRETVQAIADSIGVNLKDDAVAALLQDTEYRLREIIHEAQKFARHAHRSRLLSDDITAACKVRSLEPLYGFGSWVPPRRFAHTAADAAISSSGKLFYLEDAELDLSSLIAAALPAVPRAPELTVHWLAVHGVQPRILQNPTPAEAASRLGVASGYPSGGATGATGAAAGGTTTPSSLAPSTAPLVKDVLSREMQLYFEKITTSFLSPDGTLTDSAAKALASDPGLQPLVPYFLSFITARTAASLRDLPTLWRLFRMLRCLLANSNVFLQSSLHAILPTVLTGVVARRLCAKPQHEDHWALRAYAARILAYMASKAAPMYPTLQPRVAKTLLRGLLDPSRSVGTVYGALLGLAGLGDACYETLVIPNLRVL</sequence>
<evidence type="ECO:0000256" key="1">
    <source>
        <dbReference type="ARBA" id="ARBA00004123"/>
    </source>
</evidence>
<dbReference type="PANTHER" id="PTHR10221:SF9">
    <property type="entry name" value="TRANSCRIPTION INITIATION FACTOR TFIID SUBUNIT 6"/>
    <property type="match status" value="1"/>
</dbReference>
<keyword evidence="5" id="KW-0539">Nucleus</keyword>
<name>A0A4P9X066_9FUNG</name>
<dbReference type="SUPFAM" id="SSF47113">
    <property type="entry name" value="Histone-fold"/>
    <property type="match status" value="1"/>
</dbReference>
<dbReference type="InterPro" id="IPR011442">
    <property type="entry name" value="TAF6_C"/>
</dbReference>
<evidence type="ECO:0000259" key="6">
    <source>
        <dbReference type="SMART" id="SM00803"/>
    </source>
</evidence>
<dbReference type="GO" id="GO:0005669">
    <property type="term" value="C:transcription factor TFIID complex"/>
    <property type="evidence" value="ECO:0007669"/>
    <property type="project" value="InterPro"/>
</dbReference>
<evidence type="ECO:0000313" key="7">
    <source>
        <dbReference type="EMBL" id="RKO99214.1"/>
    </source>
</evidence>
<evidence type="ECO:0000313" key="8">
    <source>
        <dbReference type="Proteomes" id="UP000274922"/>
    </source>
</evidence>
<dbReference type="CDD" id="cd22931">
    <property type="entry name" value="HFD_TAF6"/>
    <property type="match status" value="1"/>
</dbReference>
<accession>A0A4P9X066</accession>
<dbReference type="InterPro" id="IPR037796">
    <property type="entry name" value="TAF6"/>
</dbReference>
<protein>
    <recommendedName>
        <fullName evidence="6">TATA box binding protein associated factor (TAF) histone-like fold domain-containing protein</fullName>
    </recommendedName>
</protein>
<dbReference type="AlphaFoldDB" id="A0A4P9X066"/>
<keyword evidence="4" id="KW-0804">Transcription</keyword>
<dbReference type="PANTHER" id="PTHR10221">
    <property type="entry name" value="TRANSCRIPTION INITIATION FACTOR TFIID SUBUNIT 6"/>
    <property type="match status" value="1"/>
</dbReference>
<reference evidence="8" key="1">
    <citation type="journal article" date="2018" name="Nat. Microbiol.">
        <title>Leveraging single-cell genomics to expand the fungal tree of life.</title>
        <authorList>
            <person name="Ahrendt S.R."/>
            <person name="Quandt C.A."/>
            <person name="Ciobanu D."/>
            <person name="Clum A."/>
            <person name="Salamov A."/>
            <person name="Andreopoulos B."/>
            <person name="Cheng J.F."/>
            <person name="Woyke T."/>
            <person name="Pelin A."/>
            <person name="Henrissat B."/>
            <person name="Reynolds N.K."/>
            <person name="Benny G.L."/>
            <person name="Smith M.E."/>
            <person name="James T.Y."/>
            <person name="Grigoriev I.V."/>
        </authorList>
    </citation>
    <scope>NUCLEOTIDE SEQUENCE [LARGE SCALE GENOMIC DNA]</scope>
    <source>
        <strain evidence="8">ATCC 52028</strain>
    </source>
</reference>
<feature type="non-terminal residue" evidence="7">
    <location>
        <position position="374"/>
    </location>
</feature>
<organism evidence="7 8">
    <name type="scientific">Caulochytrium protostelioides</name>
    <dbReference type="NCBI Taxonomy" id="1555241"/>
    <lineage>
        <taxon>Eukaryota</taxon>
        <taxon>Fungi</taxon>
        <taxon>Fungi incertae sedis</taxon>
        <taxon>Chytridiomycota</taxon>
        <taxon>Chytridiomycota incertae sedis</taxon>
        <taxon>Chytridiomycetes</taxon>
        <taxon>Caulochytriales</taxon>
        <taxon>Caulochytriaceae</taxon>
        <taxon>Caulochytrium</taxon>
    </lineage>
</organism>
<dbReference type="InterPro" id="IPR004823">
    <property type="entry name" value="TAF_TATA-bd_Histone-like_dom"/>
</dbReference>